<dbReference type="PANTHER" id="PTHR45720:SF14">
    <property type="entry name" value="CHLORIDE CHANNEL PROTEIN 2"/>
    <property type="match status" value="1"/>
</dbReference>
<keyword evidence="9" id="KW-0407">Ion channel</keyword>
<evidence type="ECO:0000256" key="11">
    <source>
        <dbReference type="SAM" id="Phobius"/>
    </source>
</evidence>
<feature type="transmembrane region" description="Helical" evidence="11">
    <location>
        <begin position="153"/>
        <end position="173"/>
    </location>
</feature>
<dbReference type="SUPFAM" id="SSF54631">
    <property type="entry name" value="CBS-domain pair"/>
    <property type="match status" value="1"/>
</dbReference>
<name>A0A8K9XIK7_ONCMY</name>
<keyword evidence="8 11" id="KW-0472">Membrane</keyword>
<dbReference type="CDD" id="cd03683">
    <property type="entry name" value="ClC_1_like"/>
    <property type="match status" value="1"/>
</dbReference>
<evidence type="ECO:0000313" key="12">
    <source>
        <dbReference type="Ensembl" id="ENSOMYP00000133744.1"/>
    </source>
</evidence>
<dbReference type="AlphaFoldDB" id="A0A8K9XIK7"/>
<comment type="subcellular location">
    <subcellularLocation>
        <location evidence="1">Membrane</location>
        <topology evidence="1">Multi-pass membrane protein</topology>
    </subcellularLocation>
</comment>
<dbReference type="InterPro" id="IPR046342">
    <property type="entry name" value="CBS_dom_sf"/>
</dbReference>
<feature type="transmembrane region" description="Helical" evidence="11">
    <location>
        <begin position="375"/>
        <end position="396"/>
    </location>
</feature>
<feature type="transmembrane region" description="Helical" evidence="11">
    <location>
        <begin position="408"/>
        <end position="427"/>
    </location>
</feature>
<dbReference type="GO" id="GO:0005886">
    <property type="term" value="C:plasma membrane"/>
    <property type="evidence" value="ECO:0007669"/>
    <property type="project" value="TreeGrafter"/>
</dbReference>
<evidence type="ECO:0000256" key="10">
    <source>
        <dbReference type="ARBA" id="ARBA00023214"/>
    </source>
</evidence>
<dbReference type="InterPro" id="IPR050970">
    <property type="entry name" value="Cl_channel_volt-gated"/>
</dbReference>
<dbReference type="SUPFAM" id="SSF81340">
    <property type="entry name" value="Clc chloride channel"/>
    <property type="match status" value="1"/>
</dbReference>
<evidence type="ECO:0000256" key="5">
    <source>
        <dbReference type="ARBA" id="ARBA00022989"/>
    </source>
</evidence>
<evidence type="ECO:0000256" key="7">
    <source>
        <dbReference type="ARBA" id="ARBA00023122"/>
    </source>
</evidence>
<evidence type="ECO:0000256" key="1">
    <source>
        <dbReference type="ARBA" id="ARBA00004141"/>
    </source>
</evidence>
<reference evidence="12" key="2">
    <citation type="submission" date="2025-08" db="UniProtKB">
        <authorList>
            <consortium name="Ensembl"/>
        </authorList>
    </citation>
    <scope>IDENTIFICATION</scope>
</reference>
<evidence type="ECO:0000313" key="13">
    <source>
        <dbReference type="Proteomes" id="UP000694395"/>
    </source>
</evidence>
<dbReference type="Ensembl" id="ENSOMYT00000122286.1">
    <property type="protein sequence ID" value="ENSOMYP00000133744.1"/>
    <property type="gene ID" value="ENSOMYG00000047481.2"/>
</dbReference>
<organism evidence="12 13">
    <name type="scientific">Oncorhynchus mykiss</name>
    <name type="common">Rainbow trout</name>
    <name type="synonym">Salmo gairdneri</name>
    <dbReference type="NCBI Taxonomy" id="8022"/>
    <lineage>
        <taxon>Eukaryota</taxon>
        <taxon>Metazoa</taxon>
        <taxon>Chordata</taxon>
        <taxon>Craniata</taxon>
        <taxon>Vertebrata</taxon>
        <taxon>Euteleostomi</taxon>
        <taxon>Actinopterygii</taxon>
        <taxon>Neopterygii</taxon>
        <taxon>Teleostei</taxon>
        <taxon>Protacanthopterygii</taxon>
        <taxon>Salmoniformes</taxon>
        <taxon>Salmonidae</taxon>
        <taxon>Salmoninae</taxon>
        <taxon>Oncorhynchus</taxon>
    </lineage>
</organism>
<keyword evidence="3 11" id="KW-0812">Transmembrane</keyword>
<reference evidence="12" key="1">
    <citation type="submission" date="2020-07" db="EMBL/GenBank/DDBJ databases">
        <title>A long reads based de novo assembly of the rainbow trout Arlee double haploid line genome.</title>
        <authorList>
            <person name="Gao G."/>
            <person name="Palti Y."/>
        </authorList>
    </citation>
    <scope>NUCLEOTIDE SEQUENCE [LARGE SCALE GENOMIC DNA]</scope>
</reference>
<feature type="transmembrane region" description="Helical" evidence="11">
    <location>
        <begin position="221"/>
        <end position="241"/>
    </location>
</feature>
<evidence type="ECO:0000256" key="2">
    <source>
        <dbReference type="ARBA" id="ARBA00022448"/>
    </source>
</evidence>
<dbReference type="Gene3D" id="3.10.580.10">
    <property type="entry name" value="CBS-domain"/>
    <property type="match status" value="2"/>
</dbReference>
<sequence length="797" mass="88348">HPWVVNQWAWQMYGRYTQELGVYAKEEAARLRDGGGLRRSTSVRSRSAELLEYEKDPCAKCHAQKWMYGGLNSNMLLQYLAWVTYPVVLITFSAGFTQILAPQAVGSGIPEMKTILRGVVLKEYLTFKTFVAKVIGLTCALGSGMPLGKEGPFVHVASLCAALLSKFMAALFGGIYMNELRNTEMLSAACAVGVGCCFAAPIGGVLFSIEVTSTFFAVRNYWRGFFAATFSAFIFRVLAVWNQDEETITALFKTRFRLDFPFDLQELPAFAILGIACGFGGALFVYLNRLIVECMRKQKTINKFLLRKRLVFPAMVTLIISTLTFPPGFGQFMAGQLTQHESLVALLDNRTWSRQGVAEEFDYISHSHAWKHPQVNVFITLIFFIVMKFWMSAVATTMPVPCGAFMPVFLIGAAFGRLVGETMAVMFPDGIHADGSVYPIVPGGYAVVGAAALSGAVTHTVSTAVIVFELTGQISHILPVMIAVILANAVAQSLQPSLYDSIIRIKKLPYLPELGMGHHEKYNIRVEDIMVRDVRYITLSSSYRDVQEVLLIGQLKTLALVESTDSMILLGSIERSQLQSLLSLQLGPSRRLDHLRRHAKDNDTHTLDTHTHLSNLGNMDNPLSPPCTHTHSTSTSARHGVRFVVSVAEVSRTHARVMRVLNPLPQIAEWEEQQLDEPVDFNNCKIDPAPFQLVERTSLHKTHTIFSLLGLDHAYVTSTGRLVGVVSLRELRKAIEGSVTVTGVKVRPPLASFRDSGNNTTNVSEVTELHKLWNRHRGLSLPRDPTPVKNICEAHCN</sequence>
<dbReference type="FunFam" id="1.10.3080.10:FF:000002">
    <property type="entry name" value="Chloride channel 2c"/>
    <property type="match status" value="1"/>
</dbReference>
<feature type="transmembrane region" description="Helical" evidence="11">
    <location>
        <begin position="185"/>
        <end position="209"/>
    </location>
</feature>
<dbReference type="Pfam" id="PF00654">
    <property type="entry name" value="Voltage_CLC"/>
    <property type="match status" value="1"/>
</dbReference>
<keyword evidence="2" id="KW-0813">Transport</keyword>
<accession>A0A8K9XIK7</accession>
<dbReference type="InterPro" id="IPR014743">
    <property type="entry name" value="Cl-channel_core"/>
</dbReference>
<keyword evidence="10" id="KW-0868">Chloride</keyword>
<dbReference type="Gene3D" id="1.10.3080.10">
    <property type="entry name" value="Clc chloride channel"/>
    <property type="match status" value="1"/>
</dbReference>
<dbReference type="PANTHER" id="PTHR45720">
    <property type="entry name" value="CHLORIDE CHANNEL PROTEIN 2"/>
    <property type="match status" value="1"/>
</dbReference>
<dbReference type="GO" id="GO:0034707">
    <property type="term" value="C:chloride channel complex"/>
    <property type="evidence" value="ECO:0007669"/>
    <property type="project" value="UniProtKB-KW"/>
</dbReference>
<evidence type="ECO:0000256" key="6">
    <source>
        <dbReference type="ARBA" id="ARBA00023065"/>
    </source>
</evidence>
<keyword evidence="9" id="KW-0869">Chloride channel</keyword>
<evidence type="ECO:0000256" key="8">
    <source>
        <dbReference type="ARBA" id="ARBA00023136"/>
    </source>
</evidence>
<keyword evidence="7" id="KW-0129">CBS domain</keyword>
<dbReference type="InterPro" id="IPR001807">
    <property type="entry name" value="ClC"/>
</dbReference>
<keyword evidence="6" id="KW-0406">Ion transport</keyword>
<dbReference type="GeneTree" id="ENSGT00940000155439"/>
<keyword evidence="13" id="KW-1185">Reference proteome</keyword>
<evidence type="ECO:0000256" key="4">
    <source>
        <dbReference type="ARBA" id="ARBA00022737"/>
    </source>
</evidence>
<proteinExistence type="predicted"/>
<keyword evidence="5 11" id="KW-1133">Transmembrane helix</keyword>
<dbReference type="Proteomes" id="UP000694395">
    <property type="component" value="Chromosome 28"/>
</dbReference>
<protein>
    <submittedName>
        <fullName evidence="12">Chloride channel, voltage-sensitive 2a</fullName>
    </submittedName>
</protein>
<feature type="transmembrane region" description="Helical" evidence="11">
    <location>
        <begin position="310"/>
        <end position="329"/>
    </location>
</feature>
<keyword evidence="4" id="KW-0677">Repeat</keyword>
<feature type="transmembrane region" description="Helical" evidence="11">
    <location>
        <begin position="267"/>
        <end position="289"/>
    </location>
</feature>
<evidence type="ECO:0000256" key="9">
    <source>
        <dbReference type="ARBA" id="ARBA00023173"/>
    </source>
</evidence>
<evidence type="ECO:0000256" key="3">
    <source>
        <dbReference type="ARBA" id="ARBA00022692"/>
    </source>
</evidence>
<dbReference type="GO" id="GO:0005247">
    <property type="term" value="F:voltage-gated chloride channel activity"/>
    <property type="evidence" value="ECO:0007669"/>
    <property type="project" value="TreeGrafter"/>
</dbReference>
<dbReference type="FunFam" id="3.10.580.10:FF:000032">
    <property type="entry name" value="Chloride channel protein"/>
    <property type="match status" value="1"/>
</dbReference>
<dbReference type="PRINTS" id="PR00762">
    <property type="entry name" value="CLCHANNEL"/>
</dbReference>
<reference evidence="12" key="3">
    <citation type="submission" date="2025-09" db="UniProtKB">
        <authorList>
            <consortium name="Ensembl"/>
        </authorList>
    </citation>
    <scope>IDENTIFICATION</scope>
</reference>
<feature type="transmembrane region" description="Helical" evidence="11">
    <location>
        <begin position="79"/>
        <end position="101"/>
    </location>
</feature>